<comment type="caution">
    <text evidence="2">The sequence shown here is derived from an EMBL/GenBank/DDBJ whole genome shotgun (WGS) entry which is preliminary data.</text>
</comment>
<name>A0A699RMD8_TANCI</name>
<reference evidence="2" key="1">
    <citation type="journal article" date="2019" name="Sci. Rep.">
        <title>Draft genome of Tanacetum cinerariifolium, the natural source of mosquito coil.</title>
        <authorList>
            <person name="Yamashiro T."/>
            <person name="Shiraishi A."/>
            <person name="Satake H."/>
            <person name="Nakayama K."/>
        </authorList>
    </citation>
    <scope>NUCLEOTIDE SEQUENCE</scope>
</reference>
<evidence type="ECO:0000313" key="2">
    <source>
        <dbReference type="EMBL" id="GFC83944.1"/>
    </source>
</evidence>
<feature type="non-terminal residue" evidence="2">
    <location>
        <position position="208"/>
    </location>
</feature>
<proteinExistence type="predicted"/>
<accession>A0A699RMD8</accession>
<dbReference type="InterPro" id="IPR013103">
    <property type="entry name" value="RVT_2"/>
</dbReference>
<feature type="domain" description="Reverse transcriptase Ty1/copia-type" evidence="1">
    <location>
        <begin position="21"/>
        <end position="138"/>
    </location>
</feature>
<gene>
    <name evidence="2" type="ORF">Tci_855914</name>
</gene>
<dbReference type="Pfam" id="PF07727">
    <property type="entry name" value="RVT_2"/>
    <property type="match status" value="1"/>
</dbReference>
<protein>
    <submittedName>
        <fullName evidence="2">Gag-Pol polyprotein</fullName>
    </submittedName>
</protein>
<sequence length="208" mass="24186">MVDSAWIESMQEELHQFDRLEVWKLVDRPLCKNVINMKWLWKNKHDEENTVIRNKSSLVAKGYTQKEGVDFEESFAPVARLEAVRLFIAYAVHKSFTVYQMDVKIAFLYGPLKEEVYVNQPDGFVDPYHPDKIYRLKRLYMDSNKLQGRGTMNSPTSWYPKGSPKIHQSPRGIFINQAKYAQEILIKHGMTSCDSVGTPMAKKHIDVD</sequence>
<organism evidence="2">
    <name type="scientific">Tanacetum cinerariifolium</name>
    <name type="common">Dalmatian daisy</name>
    <name type="synonym">Chrysanthemum cinerariifolium</name>
    <dbReference type="NCBI Taxonomy" id="118510"/>
    <lineage>
        <taxon>Eukaryota</taxon>
        <taxon>Viridiplantae</taxon>
        <taxon>Streptophyta</taxon>
        <taxon>Embryophyta</taxon>
        <taxon>Tracheophyta</taxon>
        <taxon>Spermatophyta</taxon>
        <taxon>Magnoliopsida</taxon>
        <taxon>eudicotyledons</taxon>
        <taxon>Gunneridae</taxon>
        <taxon>Pentapetalae</taxon>
        <taxon>asterids</taxon>
        <taxon>campanulids</taxon>
        <taxon>Asterales</taxon>
        <taxon>Asteraceae</taxon>
        <taxon>Asteroideae</taxon>
        <taxon>Anthemideae</taxon>
        <taxon>Anthemidinae</taxon>
        <taxon>Tanacetum</taxon>
    </lineage>
</organism>
<evidence type="ECO:0000259" key="1">
    <source>
        <dbReference type="Pfam" id="PF07727"/>
    </source>
</evidence>
<dbReference type="AlphaFoldDB" id="A0A699RMD8"/>
<dbReference type="EMBL" id="BKCJ011092090">
    <property type="protein sequence ID" value="GFC83944.1"/>
    <property type="molecule type" value="Genomic_DNA"/>
</dbReference>